<proteinExistence type="predicted"/>
<evidence type="ECO:0000313" key="1">
    <source>
        <dbReference type="EMBL" id="SOO26604.1"/>
    </source>
</evidence>
<dbReference type="EMBL" id="OCZC01000085">
    <property type="protein sequence ID" value="SOO26604.1"/>
    <property type="molecule type" value="Genomic_DNA"/>
</dbReference>
<comment type="caution">
    <text evidence="1">The sequence shown here is derived from an EMBL/GenBank/DDBJ whole genome shotgun (WGS) entry which is preliminary data.</text>
</comment>
<evidence type="ECO:0000313" key="2">
    <source>
        <dbReference type="Proteomes" id="UP000234345"/>
    </source>
</evidence>
<name>A0A7Z7J3F1_XANCH</name>
<sequence>MVDHQRMAVAAPGCSEQHGGIDQGILIDEIEEVLEQSGERAAVDRRCHHQHVGLLYQAERLLHRARDLGTPERASEVRCQRPNFDQMALARHLIGDQLQQVFCQGDGLGRALHPAGNRDDAEWVFDSHARQPYAVGTSCSATGRSRPDPLAAPWSEPVHTAAIERRVPMLGFAFNEVKWCYFNNP</sequence>
<protein>
    <submittedName>
        <fullName evidence="1">Uncharacterized protein</fullName>
    </submittedName>
</protein>
<gene>
    <name evidence="1" type="ORF">XFF6991_570169</name>
</gene>
<organism evidence="1 2">
    <name type="scientific">Xanthomonas campestris pv. phaseoli</name>
    <dbReference type="NCBI Taxonomy" id="317013"/>
    <lineage>
        <taxon>Bacteria</taxon>
        <taxon>Pseudomonadati</taxon>
        <taxon>Pseudomonadota</taxon>
        <taxon>Gammaproteobacteria</taxon>
        <taxon>Lysobacterales</taxon>
        <taxon>Lysobacteraceae</taxon>
        <taxon>Xanthomonas</taxon>
    </lineage>
</organism>
<reference evidence="1 2" key="1">
    <citation type="submission" date="2017-10" db="EMBL/GenBank/DDBJ databases">
        <authorList>
            <person name="Regsiter A."/>
            <person name="William W."/>
        </authorList>
    </citation>
    <scope>NUCLEOTIDE SEQUENCE [LARGE SCALE GENOMIC DNA]</scope>
    <source>
        <strain evidence="1 2">CFBP6991</strain>
    </source>
</reference>
<accession>A0A7Z7J3F1</accession>
<dbReference type="Proteomes" id="UP000234345">
    <property type="component" value="Unassembled WGS sequence"/>
</dbReference>
<dbReference type="AlphaFoldDB" id="A0A7Z7J3F1"/>